<evidence type="ECO:0000256" key="3">
    <source>
        <dbReference type="ARBA" id="ARBA00022795"/>
    </source>
</evidence>
<dbReference type="RefSeq" id="WP_406761092.1">
    <property type="nucleotide sequence ID" value="NZ_JBJIAB010000010.1"/>
</dbReference>
<evidence type="ECO:0000313" key="9">
    <source>
        <dbReference type="Proteomes" id="UP001623600"/>
    </source>
</evidence>
<keyword evidence="3" id="KW-1005">Bacterial flagellum biogenesis</keyword>
<comment type="subcellular location">
    <subcellularLocation>
        <location evidence="1">Cytoplasm</location>
        <location evidence="1">Cytosol</location>
    </subcellularLocation>
</comment>
<evidence type="ECO:0000256" key="6">
    <source>
        <dbReference type="ARBA" id="ARBA00093785"/>
    </source>
</evidence>
<keyword evidence="2" id="KW-0963">Cytoplasm</keyword>
<protein>
    <recommendedName>
        <fullName evidence="7">Flagellar protein FliT</fullName>
    </recommendedName>
</protein>
<dbReference type="Proteomes" id="UP001623600">
    <property type="component" value="Unassembled WGS sequence"/>
</dbReference>
<name>A0ABW8S485_9CLOT</name>
<evidence type="ECO:0000256" key="4">
    <source>
        <dbReference type="ARBA" id="ARBA00023186"/>
    </source>
</evidence>
<comment type="caution">
    <text evidence="8">The sequence shown here is derived from an EMBL/GenBank/DDBJ whole genome shotgun (WGS) entry which is preliminary data.</text>
</comment>
<accession>A0ABW8S485</accession>
<evidence type="ECO:0000256" key="7">
    <source>
        <dbReference type="ARBA" id="ARBA00093797"/>
    </source>
</evidence>
<dbReference type="Pfam" id="PF05400">
    <property type="entry name" value="FliT"/>
    <property type="match status" value="1"/>
</dbReference>
<evidence type="ECO:0000256" key="1">
    <source>
        <dbReference type="ARBA" id="ARBA00004514"/>
    </source>
</evidence>
<keyword evidence="4" id="KW-0143">Chaperone</keyword>
<proteinExistence type="inferred from homology"/>
<evidence type="ECO:0000256" key="5">
    <source>
        <dbReference type="ARBA" id="ARBA00093765"/>
    </source>
</evidence>
<dbReference type="InterPro" id="IPR008622">
    <property type="entry name" value="FliT"/>
</dbReference>
<comment type="function">
    <text evidence="5">May act as an export chaperone for the filament capping protein FliD.</text>
</comment>
<evidence type="ECO:0000256" key="2">
    <source>
        <dbReference type="ARBA" id="ARBA00022490"/>
    </source>
</evidence>
<keyword evidence="9" id="KW-1185">Reference proteome</keyword>
<evidence type="ECO:0000313" key="8">
    <source>
        <dbReference type="EMBL" id="MFL0165431.1"/>
    </source>
</evidence>
<sequence length="109" mass="12802">MNVSEYLEEYRTLTLSLINNIQNSSELNNLIEKRENILQLVNTVEFDKEEIKIIGSSLRILELEEELQTVIKKEKVKVRNQIEKLSKARQANTNYNSFENKARVFNKSV</sequence>
<reference evidence="8 9" key="1">
    <citation type="submission" date="2024-11" db="EMBL/GenBank/DDBJ databases">
        <authorList>
            <person name="Heng Y.C."/>
            <person name="Lim A.C.H."/>
            <person name="Lee J.K.Y."/>
            <person name="Kittelmann S."/>
        </authorList>
    </citation>
    <scope>NUCLEOTIDE SEQUENCE [LARGE SCALE GENOMIC DNA]</scope>
    <source>
        <strain evidence="8 9">WILCCON 0112</strain>
    </source>
</reference>
<gene>
    <name evidence="8" type="ORF">ACJDTP_10170</name>
</gene>
<dbReference type="EMBL" id="JBJIAB010000010">
    <property type="protein sequence ID" value="MFL0165431.1"/>
    <property type="molecule type" value="Genomic_DNA"/>
</dbReference>
<comment type="similarity">
    <text evidence="6">Belongs to the bacillales FliT family.</text>
</comment>
<organism evidence="8 9">
    <name type="scientific">Candidatus Clostridium helianthi</name>
    <dbReference type="NCBI Taxonomy" id="3381660"/>
    <lineage>
        <taxon>Bacteria</taxon>
        <taxon>Bacillati</taxon>
        <taxon>Bacillota</taxon>
        <taxon>Clostridia</taxon>
        <taxon>Eubacteriales</taxon>
        <taxon>Clostridiaceae</taxon>
        <taxon>Clostridium</taxon>
    </lineage>
</organism>